<dbReference type="SMART" id="SM00322">
    <property type="entry name" value="KH"/>
    <property type="match status" value="1"/>
</dbReference>
<dbReference type="Proteomes" id="UP001358586">
    <property type="component" value="Chromosome 9"/>
</dbReference>
<dbReference type="SUPFAM" id="SSF54791">
    <property type="entry name" value="Eukaryotic type KH-domain (KH-domain type I)"/>
    <property type="match status" value="1"/>
</dbReference>
<dbReference type="Pfam" id="PF03061">
    <property type="entry name" value="4HBT"/>
    <property type="match status" value="2"/>
</dbReference>
<organism evidence="4 5">
    <name type="scientific">Gossypium arboreum</name>
    <name type="common">Tree cotton</name>
    <name type="synonym">Gossypium nanking</name>
    <dbReference type="NCBI Taxonomy" id="29729"/>
    <lineage>
        <taxon>Eukaryota</taxon>
        <taxon>Viridiplantae</taxon>
        <taxon>Streptophyta</taxon>
        <taxon>Embryophyta</taxon>
        <taxon>Tracheophyta</taxon>
        <taxon>Spermatophyta</taxon>
        <taxon>Magnoliopsida</taxon>
        <taxon>eudicotyledons</taxon>
        <taxon>Gunneridae</taxon>
        <taxon>Pentapetalae</taxon>
        <taxon>rosids</taxon>
        <taxon>malvids</taxon>
        <taxon>Malvales</taxon>
        <taxon>Malvaceae</taxon>
        <taxon>Malvoideae</taxon>
        <taxon>Gossypium</taxon>
    </lineage>
</organism>
<dbReference type="Pfam" id="PF10469">
    <property type="entry name" value="AKAP7_NLS"/>
    <property type="match status" value="1"/>
</dbReference>
<keyword evidence="5" id="KW-1185">Reference proteome</keyword>
<protein>
    <recommendedName>
        <fullName evidence="3">K Homology domain-containing protein</fullName>
    </recommendedName>
</protein>
<accession>A0ABR0NPX2</accession>
<dbReference type="InterPro" id="IPR036612">
    <property type="entry name" value="KH_dom_type_1_sf"/>
</dbReference>
<dbReference type="Gene3D" id="3.90.1140.10">
    <property type="entry name" value="Cyclic phosphodiesterase"/>
    <property type="match status" value="1"/>
</dbReference>
<dbReference type="CDD" id="cd03443">
    <property type="entry name" value="PaaI_thioesterase"/>
    <property type="match status" value="2"/>
</dbReference>
<dbReference type="Gene3D" id="3.10.129.10">
    <property type="entry name" value="Hotdog Thioesterase"/>
    <property type="match status" value="2"/>
</dbReference>
<keyword evidence="1" id="KW-0694">RNA-binding</keyword>
<dbReference type="InterPro" id="IPR009210">
    <property type="entry name" value="ASCC1"/>
</dbReference>
<feature type="domain" description="K Homology" evidence="3">
    <location>
        <begin position="426"/>
        <end position="494"/>
    </location>
</feature>
<evidence type="ECO:0000313" key="4">
    <source>
        <dbReference type="EMBL" id="KAK5803395.1"/>
    </source>
</evidence>
<dbReference type="Gene3D" id="3.30.1370.10">
    <property type="entry name" value="K Homology domain, type 1"/>
    <property type="match status" value="1"/>
</dbReference>
<evidence type="ECO:0000256" key="2">
    <source>
        <dbReference type="SAM" id="MobiDB-lite"/>
    </source>
</evidence>
<dbReference type="EMBL" id="JARKNE010000009">
    <property type="protein sequence ID" value="KAK5803395.1"/>
    <property type="molecule type" value="Genomic_DNA"/>
</dbReference>
<dbReference type="PROSITE" id="PS50084">
    <property type="entry name" value="KH_TYPE_1"/>
    <property type="match status" value="1"/>
</dbReference>
<dbReference type="InterPro" id="IPR004088">
    <property type="entry name" value="KH_dom_type_1"/>
</dbReference>
<evidence type="ECO:0000256" key="1">
    <source>
        <dbReference type="PROSITE-ProRule" id="PRU00117"/>
    </source>
</evidence>
<feature type="region of interest" description="Disordered" evidence="2">
    <location>
        <begin position="534"/>
        <end position="561"/>
    </location>
</feature>
<dbReference type="InterPro" id="IPR029069">
    <property type="entry name" value="HotDog_dom_sf"/>
</dbReference>
<dbReference type="SUPFAM" id="SSF54637">
    <property type="entry name" value="Thioesterase/thiol ester dehydrase-isomerase"/>
    <property type="match status" value="2"/>
</dbReference>
<evidence type="ECO:0000313" key="5">
    <source>
        <dbReference type="Proteomes" id="UP001358586"/>
    </source>
</evidence>
<reference evidence="4 5" key="1">
    <citation type="submission" date="2023-03" db="EMBL/GenBank/DDBJ databases">
        <title>WGS of Gossypium arboreum.</title>
        <authorList>
            <person name="Yu D."/>
        </authorList>
    </citation>
    <scope>NUCLEOTIDE SEQUENCE [LARGE SCALE GENOMIC DNA]</scope>
    <source>
        <tissue evidence="4">Leaf</tissue>
    </source>
</reference>
<proteinExistence type="predicted"/>
<dbReference type="PANTHER" id="PTHR13360:SF1">
    <property type="entry name" value="ACTIVATING SIGNAL COINTEGRATOR 1 COMPLEX SUBUNIT 1"/>
    <property type="match status" value="1"/>
</dbReference>
<dbReference type="Pfam" id="PF00013">
    <property type="entry name" value="KH_1"/>
    <property type="match status" value="1"/>
</dbReference>
<dbReference type="InterPro" id="IPR019510">
    <property type="entry name" value="AKAP7-like_phosphoesterase"/>
</dbReference>
<comment type="caution">
    <text evidence="4">The sequence shown here is derived from an EMBL/GenBank/DDBJ whole genome shotgun (WGS) entry which is preliminary data.</text>
</comment>
<dbReference type="InterPro" id="IPR004087">
    <property type="entry name" value="KH_dom"/>
</dbReference>
<dbReference type="PANTHER" id="PTHR13360">
    <property type="entry name" value="ACTIVATING SIGNAL COINTEGRATOR 1 COMPLEX SUBUNIT 1"/>
    <property type="match status" value="1"/>
</dbReference>
<name>A0ABR0NPX2_GOSAR</name>
<gene>
    <name evidence="4" type="ORF">PVK06_031040</name>
</gene>
<evidence type="ECO:0000259" key="3">
    <source>
        <dbReference type="SMART" id="SM00322"/>
    </source>
</evidence>
<sequence>MESGDSLKKSLALLHGVINAKIGHGLETRVLQGLHVTHAKKGFMRFDFLIPNAVSDVDGNWSVGALASLVDIIGFVTIYSFANRVTTTVDLNVSYYSTATIQEHVEIESKVSANRGKLMYVAVEVRRKGNGEVIAVGKLWMAVNKLTPQHLSDTSWKRYMEMENDSVQKSLVWLHAVLQSKIGHGLEATVLQGLQITHAEKGLMRFDFVVPNAVSDVDGNWHVGALATMLDLIGPVTTFSFANRVISTVDFNVSYYSTAKIQEHVEVESKVIANRGNLIHVVVEVRRKGNGEVIAVGKLWMASDKRTVAENKQRFVNLVPTHLQECYSYHSLNLGLRMGGAKAKSGAMDKEKKKKGTLVWRPVCTQDSSLKEPVIKDVTVGLESDCQMQKSNDKVIEVKNAIVNSKALEDDIEDEAMKEKPELSATKHSLSIQVGASVIRFVKGKAGSTKEKIEKETGVRIILPSSKQNDSIFIEGTSADSVAKASEEIQRVIDEAVKTASFDYSHFVSLPLAIHPELVSKLVGFQNSILGSSDACIDENPDGNSDGDNSEDSAQEQQLGKESDISVELEVVDDEGSVKVDVSVRPLDSNAPKENEEPKSSNKLDLKIGKSIFIKPQTFHLTVLMLKLWNQKRVDLAAQVLKSTSLRVLDALDNRPVFVRLKGLDLMRGSLAKARVVYAPAEEIGSENRLLHACKIMIDAFVEAGLVIDKDAKSELKLHATVMNARHRKRGKKGRFSSFNALAIFEHFGSEEWGEYLIREAHLSQRFKYDENGLRTAFKHEVDSCSKLMAKKKKKKRRGVLPGSTEITETRGL</sequence>
<dbReference type="InterPro" id="IPR006683">
    <property type="entry name" value="Thioestr_dom"/>
</dbReference>